<organism evidence="10 11">
    <name type="scientific">Streptococcus infantis X</name>
    <dbReference type="NCBI Taxonomy" id="997830"/>
    <lineage>
        <taxon>Bacteria</taxon>
        <taxon>Bacillati</taxon>
        <taxon>Bacillota</taxon>
        <taxon>Bacilli</taxon>
        <taxon>Lactobacillales</taxon>
        <taxon>Streptococcaceae</taxon>
        <taxon>Streptococcus</taxon>
    </lineage>
</organism>
<dbReference type="AlphaFoldDB" id="F9PBJ6"/>
<comment type="subunit">
    <text evidence="9">Homopentamer.</text>
</comment>
<keyword evidence="2 9" id="KW-0813">Transport</keyword>
<evidence type="ECO:0000256" key="7">
    <source>
        <dbReference type="ARBA" id="ARBA00023136"/>
    </source>
</evidence>
<dbReference type="Gene3D" id="1.10.1200.120">
    <property type="entry name" value="Large-conductance mechanosensitive channel, MscL, domain 1"/>
    <property type="match status" value="1"/>
</dbReference>
<keyword evidence="3 9" id="KW-1003">Cell membrane</keyword>
<feature type="transmembrane region" description="Helical" evidence="9">
    <location>
        <begin position="12"/>
        <end position="35"/>
    </location>
</feature>
<keyword evidence="8 9" id="KW-0407">Ion channel</keyword>
<dbReference type="InterPro" id="IPR037673">
    <property type="entry name" value="MSC/AndL"/>
</dbReference>
<feature type="transmembrane region" description="Helical" evidence="9">
    <location>
        <begin position="69"/>
        <end position="90"/>
    </location>
</feature>
<dbReference type="SUPFAM" id="SSF81330">
    <property type="entry name" value="Gated mechanosensitive channel"/>
    <property type="match status" value="1"/>
</dbReference>
<dbReference type="GO" id="GO:0008381">
    <property type="term" value="F:mechanosensitive monoatomic ion channel activity"/>
    <property type="evidence" value="ECO:0007669"/>
    <property type="project" value="UniProtKB-UniRule"/>
</dbReference>
<evidence type="ECO:0000256" key="2">
    <source>
        <dbReference type="ARBA" id="ARBA00022448"/>
    </source>
</evidence>
<evidence type="ECO:0000256" key="5">
    <source>
        <dbReference type="ARBA" id="ARBA00022989"/>
    </source>
</evidence>
<keyword evidence="4 9" id="KW-0812">Transmembrane</keyword>
<gene>
    <name evidence="9 10" type="primary">mscL</name>
    <name evidence="10" type="ORF">HMPREF1124_1219</name>
</gene>
<dbReference type="HAMAP" id="MF_00115">
    <property type="entry name" value="MscL"/>
    <property type="match status" value="1"/>
</dbReference>
<dbReference type="PANTHER" id="PTHR30266">
    <property type="entry name" value="MECHANOSENSITIVE CHANNEL MSCL"/>
    <property type="match status" value="1"/>
</dbReference>
<evidence type="ECO:0000313" key="10">
    <source>
        <dbReference type="EMBL" id="EGV15369.1"/>
    </source>
</evidence>
<evidence type="ECO:0000256" key="1">
    <source>
        <dbReference type="ARBA" id="ARBA00004141"/>
    </source>
</evidence>
<evidence type="ECO:0000256" key="9">
    <source>
        <dbReference type="HAMAP-Rule" id="MF_00115"/>
    </source>
</evidence>
<comment type="similarity">
    <text evidence="9">Belongs to the MscL family.</text>
</comment>
<evidence type="ECO:0000256" key="8">
    <source>
        <dbReference type="ARBA" id="ARBA00023303"/>
    </source>
</evidence>
<dbReference type="EMBL" id="AFUQ01000001">
    <property type="protein sequence ID" value="EGV15369.1"/>
    <property type="molecule type" value="Genomic_DNA"/>
</dbReference>
<reference evidence="10 11" key="1">
    <citation type="submission" date="2011-07" db="EMBL/GenBank/DDBJ databases">
        <authorList>
            <person name="Harkins D.M."/>
            <person name="Madupu R."/>
            <person name="Durkin A.S."/>
            <person name="Torralba M."/>
            <person name="Methe B."/>
            <person name="Sutton G.G."/>
            <person name="Nelson K.E."/>
        </authorList>
    </citation>
    <scope>NUCLEOTIDE SEQUENCE [LARGE SCALE GENOMIC DNA]</scope>
    <source>
        <strain evidence="10 11">X</strain>
    </source>
</reference>
<dbReference type="PRINTS" id="PR01264">
    <property type="entry name" value="MECHCHANNEL"/>
</dbReference>
<keyword evidence="5 9" id="KW-1133">Transmembrane helix</keyword>
<evidence type="ECO:0000256" key="4">
    <source>
        <dbReference type="ARBA" id="ARBA00022692"/>
    </source>
</evidence>
<dbReference type="InterPro" id="IPR001185">
    <property type="entry name" value="MS_channel"/>
</dbReference>
<accession>F9PBJ6</accession>
<dbReference type="NCBIfam" id="TIGR00220">
    <property type="entry name" value="mscL"/>
    <property type="match status" value="1"/>
</dbReference>
<dbReference type="PATRIC" id="fig|997830.4.peg.696"/>
<name>F9PBJ6_9STRE</name>
<evidence type="ECO:0000256" key="3">
    <source>
        <dbReference type="ARBA" id="ARBA00022475"/>
    </source>
</evidence>
<dbReference type="InterPro" id="IPR036019">
    <property type="entry name" value="MscL_channel"/>
</dbReference>
<keyword evidence="7 9" id="KW-0472">Membrane</keyword>
<dbReference type="Proteomes" id="UP000003399">
    <property type="component" value="Unassembled WGS sequence"/>
</dbReference>
<proteinExistence type="inferred from homology"/>
<protein>
    <recommendedName>
        <fullName evidence="9">Large-conductance mechanosensitive channel</fullName>
    </recommendedName>
</protein>
<evidence type="ECO:0000313" key="11">
    <source>
        <dbReference type="Proteomes" id="UP000003399"/>
    </source>
</evidence>
<evidence type="ECO:0000256" key="6">
    <source>
        <dbReference type="ARBA" id="ARBA00023065"/>
    </source>
</evidence>
<dbReference type="PANTHER" id="PTHR30266:SF2">
    <property type="entry name" value="LARGE-CONDUCTANCE MECHANOSENSITIVE CHANNEL"/>
    <property type="match status" value="1"/>
</dbReference>
<sequence>MLKDLKDFLLRGNVVDLAVGVIIATAFGAIINSFVNDIITPLLLNPALEAANVQNIAELAWNGVTYGKFLSAVINFVVIGTVLFFMIKAIEKAQNLRKKEEVAEEAPAAPTELEVLQEIKALLEKNKHVKGFRYCLNPFSSSFYIGFSLE</sequence>
<comment type="caution">
    <text evidence="10">The sequence shown here is derived from an EMBL/GenBank/DDBJ whole genome shotgun (WGS) entry which is preliminary data.</text>
</comment>
<comment type="subcellular location">
    <subcellularLocation>
        <location evidence="9">Cell membrane</location>
        <topology evidence="9">Multi-pass membrane protein</topology>
    </subcellularLocation>
    <subcellularLocation>
        <location evidence="1">Membrane</location>
        <topology evidence="1">Multi-pass membrane protein</topology>
    </subcellularLocation>
</comment>
<comment type="function">
    <text evidence="9">Channel that opens in response to stretch forces in the membrane lipid bilayer. May participate in the regulation of osmotic pressure changes within the cell.</text>
</comment>
<dbReference type="Pfam" id="PF01741">
    <property type="entry name" value="MscL"/>
    <property type="match status" value="1"/>
</dbReference>
<keyword evidence="6 9" id="KW-0406">Ion transport</keyword>
<dbReference type="eggNOG" id="COG1970">
    <property type="taxonomic scope" value="Bacteria"/>
</dbReference>
<dbReference type="GO" id="GO:0005886">
    <property type="term" value="C:plasma membrane"/>
    <property type="evidence" value="ECO:0007669"/>
    <property type="project" value="UniProtKB-SubCell"/>
</dbReference>